<dbReference type="Proteomes" id="UP000229504">
    <property type="component" value="Unassembled WGS sequence"/>
</dbReference>
<dbReference type="Gene3D" id="3.40.50.1820">
    <property type="entry name" value="alpha/beta hydrolase"/>
    <property type="match status" value="1"/>
</dbReference>
<comment type="caution">
    <text evidence="3">The sequence shown here is derived from an EMBL/GenBank/DDBJ whole genome shotgun (WGS) entry which is preliminary data.</text>
</comment>
<dbReference type="Pfam" id="PF00561">
    <property type="entry name" value="Abhydrolase_1"/>
    <property type="match status" value="1"/>
</dbReference>
<feature type="signal peptide" evidence="1">
    <location>
        <begin position="1"/>
        <end position="20"/>
    </location>
</feature>
<protein>
    <submittedName>
        <fullName evidence="3">Alpha/beta hydrolase</fullName>
    </submittedName>
</protein>
<gene>
    <name evidence="3" type="ORF">CDO35_10330</name>
</gene>
<accession>A0A2G5FQ55</accession>
<dbReference type="EMBL" id="NIQU01000003">
    <property type="protein sequence ID" value="PIA70042.1"/>
    <property type="molecule type" value="Genomic_DNA"/>
</dbReference>
<dbReference type="InterPro" id="IPR000073">
    <property type="entry name" value="AB_hydrolase_1"/>
</dbReference>
<keyword evidence="1" id="KW-0732">Signal</keyword>
<evidence type="ECO:0000313" key="3">
    <source>
        <dbReference type="EMBL" id="PIA70042.1"/>
    </source>
</evidence>
<evidence type="ECO:0000313" key="4">
    <source>
        <dbReference type="Proteomes" id="UP000229504"/>
    </source>
</evidence>
<dbReference type="InterPro" id="IPR029058">
    <property type="entry name" value="AB_hydrolase_fold"/>
</dbReference>
<sequence length="286" mass="31137">MTRPVRLAGMALLTLLVGCATLPTPEDRAHNADRLAAERGWAAQTLEVAPFQLRAYLPKAAAADTLVIYLEGDGFAWLTSTRPSTDPTPLTPVALQLALAQPSGAAAYLARPCQFIATQPACSRDYWTDARFAPEVVSSLDQAADQLKTRVGAQQLILVGYSGGGALALLLAARRDDVARVVTVAGNLDPQAWTTHHRLQPLKRSLNPADQRLALAGKRQQHLVGGRDRIVPAVLASAFNDAYPPDTPSRVYLLPEHDHACCWARDWPSLWLKLRQDAQASMRDQR</sequence>
<feature type="domain" description="AB hydrolase-1" evidence="2">
    <location>
        <begin position="140"/>
        <end position="194"/>
    </location>
</feature>
<dbReference type="GO" id="GO:0016787">
    <property type="term" value="F:hydrolase activity"/>
    <property type="evidence" value="ECO:0007669"/>
    <property type="project" value="UniProtKB-KW"/>
</dbReference>
<evidence type="ECO:0000256" key="1">
    <source>
        <dbReference type="SAM" id="SignalP"/>
    </source>
</evidence>
<keyword evidence="3" id="KW-0378">Hydrolase</keyword>
<dbReference type="RefSeq" id="WP_099524497.1">
    <property type="nucleotide sequence ID" value="NZ_NIQU01000003.1"/>
</dbReference>
<dbReference type="PROSITE" id="PS51257">
    <property type="entry name" value="PROKAR_LIPOPROTEIN"/>
    <property type="match status" value="1"/>
</dbReference>
<proteinExistence type="predicted"/>
<name>A0A2G5FQ55_9PSED</name>
<organism evidence="3 4">
    <name type="scientific">Pseudomonas sediminis</name>
    <dbReference type="NCBI Taxonomy" id="1691904"/>
    <lineage>
        <taxon>Bacteria</taxon>
        <taxon>Pseudomonadati</taxon>
        <taxon>Pseudomonadota</taxon>
        <taxon>Gammaproteobacteria</taxon>
        <taxon>Pseudomonadales</taxon>
        <taxon>Pseudomonadaceae</taxon>
        <taxon>Pseudomonas</taxon>
    </lineage>
</organism>
<feature type="chain" id="PRO_5013559181" evidence="1">
    <location>
        <begin position="21"/>
        <end position="286"/>
    </location>
</feature>
<reference evidence="4" key="1">
    <citation type="submission" date="2017-06" db="EMBL/GenBank/DDBJ databases">
        <authorList>
            <person name="Rastogi G."/>
            <person name="Vaishampayan P."/>
            <person name="Seuylemezian A."/>
        </authorList>
    </citation>
    <scope>NUCLEOTIDE SEQUENCE [LARGE SCALE GENOMIC DNA]</scope>
    <source>
        <strain evidence="4">PI11</strain>
    </source>
</reference>
<evidence type="ECO:0000259" key="2">
    <source>
        <dbReference type="Pfam" id="PF00561"/>
    </source>
</evidence>
<dbReference type="AlphaFoldDB" id="A0A2G5FQ55"/>
<dbReference type="SUPFAM" id="SSF53474">
    <property type="entry name" value="alpha/beta-Hydrolases"/>
    <property type="match status" value="1"/>
</dbReference>